<organism evidence="2">
    <name type="scientific">marine sediment metagenome</name>
    <dbReference type="NCBI Taxonomy" id="412755"/>
    <lineage>
        <taxon>unclassified sequences</taxon>
        <taxon>metagenomes</taxon>
        <taxon>ecological metagenomes</taxon>
    </lineage>
</organism>
<evidence type="ECO:0000256" key="1">
    <source>
        <dbReference type="SAM" id="MobiDB-lite"/>
    </source>
</evidence>
<feature type="region of interest" description="Disordered" evidence="1">
    <location>
        <begin position="73"/>
        <end position="95"/>
    </location>
</feature>
<proteinExistence type="predicted"/>
<reference evidence="2" key="1">
    <citation type="journal article" date="2015" name="Nature">
        <title>Complex archaea that bridge the gap between prokaryotes and eukaryotes.</title>
        <authorList>
            <person name="Spang A."/>
            <person name="Saw J.H."/>
            <person name="Jorgensen S.L."/>
            <person name="Zaremba-Niedzwiedzka K."/>
            <person name="Martijn J."/>
            <person name="Lind A.E."/>
            <person name="van Eijk R."/>
            <person name="Schleper C."/>
            <person name="Guy L."/>
            <person name="Ettema T.J."/>
        </authorList>
    </citation>
    <scope>NUCLEOTIDE SEQUENCE</scope>
</reference>
<dbReference type="AlphaFoldDB" id="A0A0F9AKR6"/>
<comment type="caution">
    <text evidence="2">The sequence shown here is derived from an EMBL/GenBank/DDBJ whole genome shotgun (WGS) entry which is preliminary data.</text>
</comment>
<gene>
    <name evidence="2" type="ORF">LCGC14_2560460</name>
</gene>
<name>A0A0F9AKR6_9ZZZZ</name>
<protein>
    <submittedName>
        <fullName evidence="2">Uncharacterized protein</fullName>
    </submittedName>
</protein>
<sequence>MVTPRNQEAILRRATQLKRDHEQSSRSRTRVRAILNGGVGAIQALLGPHVTDEDLPWPNLMLSGLTRLAQKIGNRPDVRVDPPNDTDNQLPRKRAERRERIVEAYDLDDRIELQLPQVGRWLPGYGFAVWTIGSRLSPEGFPYPHAELRDPFDCFPSAWGVD</sequence>
<accession>A0A0F9AKR6</accession>
<dbReference type="EMBL" id="LAZR01042251">
    <property type="protein sequence ID" value="KKL09980.1"/>
    <property type="molecule type" value="Genomic_DNA"/>
</dbReference>
<feature type="non-terminal residue" evidence="2">
    <location>
        <position position="162"/>
    </location>
</feature>
<evidence type="ECO:0000313" key="2">
    <source>
        <dbReference type="EMBL" id="KKL09980.1"/>
    </source>
</evidence>